<reference evidence="2 3" key="1">
    <citation type="submission" date="2024-01" db="EMBL/GenBank/DDBJ databases">
        <title>Comparative genomics of Cryptococcus and Kwoniella reveals pathogenesis evolution and contrasting modes of karyotype evolution via chromosome fusion or intercentromeric recombination.</title>
        <authorList>
            <person name="Coelho M.A."/>
            <person name="David-Palma M."/>
            <person name="Shea T."/>
            <person name="Bowers K."/>
            <person name="McGinley-Smith S."/>
            <person name="Mohammad A.W."/>
            <person name="Gnirke A."/>
            <person name="Yurkov A.M."/>
            <person name="Nowrousian M."/>
            <person name="Sun S."/>
            <person name="Cuomo C.A."/>
            <person name="Heitman J."/>
        </authorList>
    </citation>
    <scope>NUCLEOTIDE SEQUENCE [LARGE SCALE GENOMIC DNA]</scope>
    <source>
        <strain evidence="2 3">CBS 6074</strain>
    </source>
</reference>
<evidence type="ECO:0000256" key="1">
    <source>
        <dbReference type="SAM" id="MobiDB-lite"/>
    </source>
</evidence>
<feature type="region of interest" description="Disordered" evidence="1">
    <location>
        <begin position="119"/>
        <end position="138"/>
    </location>
</feature>
<accession>A0AAX4K6K6</accession>
<feature type="compositionally biased region" description="Low complexity" evidence="1">
    <location>
        <begin position="445"/>
        <end position="454"/>
    </location>
</feature>
<name>A0AAX4K6K6_9TREE</name>
<sequence length="794" mass="88024">MDQNEMIQEGIGHYDLPNKPAHGIEHIPRAPIGIPVDNVQLPTPSLTSHPTVTHISPDQSLSTQQQSINDSDQARIVNTENGVSGLGTNSTTASTSSNKSTKQSLDSLAKLRQFKAELLAKKHDKNTKSTDQNNDIEPTEVNSSALAKMAEMFLLQQQQKNKSVYGTSTMDHTPLTGTKDSTKSSPSTMNTTKDQIKDDSEKDKIKREQELREKLKSRSSYSNQGTKSGSNSRDQSPAIGVKREMMDIRSQISSGKGDHDNQDESKRRKIDQTTTVVVDKSRVQTPVLPANPPWDNRAKSARSAPPPIPLQSSPNTSSASLRSNQHQHQNQPPHSNDPRFTRRDISTTSSSSSLSHSTDVKPQAGSDYRPTETNFVPVRFQNQPRSSEQDKHYRRRSRSPPARIAEPRQPFTSNHTRTEGRILADRIAGMGATPQNRLRSRSPPRRSSASHQRQITPPRSRDYPRAASPPQRYPDPRTPATPAFPPPGPPRRPDEFGQHVYDHQRPAPGTRKDNAPDPYRRVASPVRRRTPPPPLPPPLHHGREYERDPRYPHDPRGDPYTRNAYPGLPPPEYQRHTDDRYDRPPHPPHPLAPPVSSFPTAGIDTDNVVETLEALKAQISKLEKLVPASLTSHPAPPPPPPQHGSGPVYHEGRYDPYEDYARRYNTGRPRSPHPREREYVARAVQHHQQQPCTPLPPSHLPPAGSGGDNMTRRERTRSPVKARYTDDPRDHGGRGYGHPRPRSPPPEPPRGPPHHEHGPPGGGLGRLGKGGRGGHGRGGGGGGRRGKKARRGGR</sequence>
<feature type="region of interest" description="Disordered" evidence="1">
    <location>
        <begin position="252"/>
        <end position="602"/>
    </location>
</feature>
<feature type="compositionally biased region" description="Basic and acidic residues" evidence="1">
    <location>
        <begin position="491"/>
        <end position="520"/>
    </location>
</feature>
<feature type="compositionally biased region" description="Low complexity" evidence="1">
    <location>
        <begin position="86"/>
        <end position="104"/>
    </location>
</feature>
<evidence type="ECO:0000313" key="2">
    <source>
        <dbReference type="EMBL" id="WWC92733.1"/>
    </source>
</evidence>
<proteinExistence type="predicted"/>
<feature type="compositionally biased region" description="Polar residues" evidence="1">
    <location>
        <begin position="40"/>
        <end position="82"/>
    </location>
</feature>
<feature type="compositionally biased region" description="Low complexity" evidence="1">
    <location>
        <begin position="346"/>
        <end position="357"/>
    </location>
</feature>
<feature type="compositionally biased region" description="Low complexity" evidence="1">
    <location>
        <begin position="399"/>
        <end position="408"/>
    </location>
</feature>
<dbReference type="GeneID" id="91098360"/>
<protein>
    <submittedName>
        <fullName evidence="2">Uncharacterized protein</fullName>
    </submittedName>
</protein>
<feature type="compositionally biased region" description="Pro residues" evidence="1">
    <location>
        <begin position="742"/>
        <end position="751"/>
    </location>
</feature>
<feature type="compositionally biased region" description="Low complexity" evidence="1">
    <location>
        <begin position="323"/>
        <end position="334"/>
    </location>
</feature>
<organism evidence="2 3">
    <name type="scientific">Kwoniella dendrophila CBS 6074</name>
    <dbReference type="NCBI Taxonomy" id="1295534"/>
    <lineage>
        <taxon>Eukaryota</taxon>
        <taxon>Fungi</taxon>
        <taxon>Dikarya</taxon>
        <taxon>Basidiomycota</taxon>
        <taxon>Agaricomycotina</taxon>
        <taxon>Tremellomycetes</taxon>
        <taxon>Tremellales</taxon>
        <taxon>Cryptococcaceae</taxon>
        <taxon>Kwoniella</taxon>
    </lineage>
</organism>
<feature type="region of interest" description="Disordered" evidence="1">
    <location>
        <begin position="166"/>
        <end position="239"/>
    </location>
</feature>
<feature type="compositionally biased region" description="Basic and acidic residues" evidence="1">
    <location>
        <begin position="573"/>
        <end position="585"/>
    </location>
</feature>
<feature type="region of interest" description="Disordered" evidence="1">
    <location>
        <begin position="1"/>
        <end position="104"/>
    </location>
</feature>
<feature type="compositionally biased region" description="Basic and acidic residues" evidence="1">
    <location>
        <begin position="541"/>
        <end position="559"/>
    </location>
</feature>
<feature type="compositionally biased region" description="Basic residues" evidence="1">
    <location>
        <begin position="784"/>
        <end position="794"/>
    </location>
</feature>
<feature type="compositionally biased region" description="Basic and acidic residues" evidence="1">
    <location>
        <begin position="650"/>
        <end position="662"/>
    </location>
</feature>
<feature type="compositionally biased region" description="Basic and acidic residues" evidence="1">
    <location>
        <begin position="194"/>
        <end position="216"/>
    </location>
</feature>
<feature type="compositionally biased region" description="Basic and acidic residues" evidence="1">
    <location>
        <begin position="336"/>
        <end position="345"/>
    </location>
</feature>
<feature type="compositionally biased region" description="Basic and acidic residues" evidence="1">
    <location>
        <begin position="710"/>
        <end position="733"/>
    </location>
</feature>
<dbReference type="RefSeq" id="XP_066079495.1">
    <property type="nucleotide sequence ID" value="XM_066223398.1"/>
</dbReference>
<feature type="compositionally biased region" description="Polar residues" evidence="1">
    <location>
        <begin position="310"/>
        <end position="322"/>
    </location>
</feature>
<feature type="region of interest" description="Disordered" evidence="1">
    <location>
        <begin position="627"/>
        <end position="794"/>
    </location>
</feature>
<dbReference type="AlphaFoldDB" id="A0AAX4K6K6"/>
<feature type="compositionally biased region" description="Gly residues" evidence="1">
    <location>
        <begin position="759"/>
        <end position="783"/>
    </location>
</feature>
<feature type="compositionally biased region" description="Basic and acidic residues" evidence="1">
    <location>
        <begin position="256"/>
        <end position="266"/>
    </location>
</feature>
<feature type="compositionally biased region" description="Polar residues" evidence="1">
    <location>
        <begin position="166"/>
        <end position="193"/>
    </location>
</feature>
<dbReference type="EMBL" id="CP144108">
    <property type="protein sequence ID" value="WWC92733.1"/>
    <property type="molecule type" value="Genomic_DNA"/>
</dbReference>
<feature type="compositionally biased region" description="Polar residues" evidence="1">
    <location>
        <begin position="129"/>
        <end position="138"/>
    </location>
</feature>
<evidence type="ECO:0000313" key="3">
    <source>
        <dbReference type="Proteomes" id="UP001355207"/>
    </source>
</evidence>
<keyword evidence="3" id="KW-1185">Reference proteome</keyword>
<feature type="compositionally biased region" description="Pro residues" evidence="1">
    <location>
        <begin position="471"/>
        <end position="490"/>
    </location>
</feature>
<dbReference type="Proteomes" id="UP001355207">
    <property type="component" value="Chromosome 11"/>
</dbReference>
<gene>
    <name evidence="2" type="ORF">L201_007692</name>
</gene>
<feature type="compositionally biased region" description="Polar residues" evidence="1">
    <location>
        <begin position="218"/>
        <end position="235"/>
    </location>
</feature>